<dbReference type="InterPro" id="IPR014729">
    <property type="entry name" value="Rossmann-like_a/b/a_fold"/>
</dbReference>
<evidence type="ECO:0000256" key="1">
    <source>
        <dbReference type="ARBA" id="ARBA00012089"/>
    </source>
</evidence>
<dbReference type="Gene3D" id="3.30.1330.40">
    <property type="entry name" value="RutC-like"/>
    <property type="match status" value="2"/>
</dbReference>
<dbReference type="CDD" id="cd01994">
    <property type="entry name" value="AANH_PF0828-like"/>
    <property type="match status" value="1"/>
</dbReference>
<dbReference type="EC" id="6.3.1.14" evidence="1"/>
<evidence type="ECO:0000256" key="4">
    <source>
        <dbReference type="ARBA" id="ARBA00031552"/>
    </source>
</evidence>
<dbReference type="Pfam" id="PF01902">
    <property type="entry name" value="Diphthami_syn_2"/>
    <property type="match status" value="1"/>
</dbReference>
<proteinExistence type="predicted"/>
<dbReference type="SUPFAM" id="SSF55298">
    <property type="entry name" value="YjgF-like"/>
    <property type="match status" value="2"/>
</dbReference>
<dbReference type="OMA" id="THEMYHE"/>
<evidence type="ECO:0000256" key="5">
    <source>
        <dbReference type="ARBA" id="ARBA00048108"/>
    </source>
</evidence>
<dbReference type="OrthoDB" id="686384at2759"/>
<comment type="catalytic activity">
    <reaction evidence="5">
        <text>diphthine-[translation elongation factor 2] + NH4(+) + ATP = diphthamide-[translation elongation factor 2] + AMP + diphosphate + H(+)</text>
        <dbReference type="Rhea" id="RHEA:19753"/>
        <dbReference type="Rhea" id="RHEA-COMP:10172"/>
        <dbReference type="Rhea" id="RHEA-COMP:10174"/>
        <dbReference type="ChEBI" id="CHEBI:15378"/>
        <dbReference type="ChEBI" id="CHEBI:16692"/>
        <dbReference type="ChEBI" id="CHEBI:28938"/>
        <dbReference type="ChEBI" id="CHEBI:30616"/>
        <dbReference type="ChEBI" id="CHEBI:33019"/>
        <dbReference type="ChEBI" id="CHEBI:82696"/>
        <dbReference type="ChEBI" id="CHEBI:456215"/>
        <dbReference type="EC" id="6.3.1.14"/>
    </reaction>
</comment>
<comment type="caution">
    <text evidence="7">The sequence shown here is derived from an EMBL/GenBank/DDBJ whole genome shotgun (WGS) entry which is preliminary data.</text>
</comment>
<feature type="domain" description="Diphthamide synthase" evidence="6">
    <location>
        <begin position="92"/>
        <end position="186"/>
    </location>
</feature>
<dbReference type="GO" id="GO:0017183">
    <property type="term" value="P:protein histidyl modification to diphthamide"/>
    <property type="evidence" value="ECO:0007669"/>
    <property type="project" value="TreeGrafter"/>
</dbReference>
<dbReference type="Gene3D" id="3.90.1490.10">
    <property type="entry name" value="putative n-type atp pyrophosphatase, domain 2"/>
    <property type="match status" value="1"/>
</dbReference>
<dbReference type="GO" id="GO:0017178">
    <property type="term" value="F:diphthine-ammonia ligase activity"/>
    <property type="evidence" value="ECO:0007669"/>
    <property type="project" value="UniProtKB-EC"/>
</dbReference>
<evidence type="ECO:0000256" key="2">
    <source>
        <dbReference type="ARBA" id="ARBA00018426"/>
    </source>
</evidence>
<evidence type="ECO:0000313" key="7">
    <source>
        <dbReference type="EMBL" id="OJT04111.1"/>
    </source>
</evidence>
<dbReference type="Gene3D" id="3.40.50.620">
    <property type="entry name" value="HUPs"/>
    <property type="match status" value="1"/>
</dbReference>
<dbReference type="NCBIfam" id="TIGR00290">
    <property type="entry name" value="MJ0570_dom"/>
    <property type="match status" value="1"/>
</dbReference>
<keyword evidence="8" id="KW-1185">Reference proteome</keyword>
<dbReference type="PANTHER" id="PTHR12196">
    <property type="entry name" value="DOMAIN OF UNKNOWN FUNCTION 71 DUF71 -CONTAINING PROTEIN"/>
    <property type="match status" value="1"/>
</dbReference>
<dbReference type="SUPFAM" id="SSF52402">
    <property type="entry name" value="Adenine nucleotide alpha hydrolases-like"/>
    <property type="match status" value="1"/>
</dbReference>
<dbReference type="InterPro" id="IPR002761">
    <property type="entry name" value="Diphthami_syn_dom"/>
</dbReference>
<name>A0A1M2V8Z8_TRAPU</name>
<evidence type="ECO:0000313" key="8">
    <source>
        <dbReference type="Proteomes" id="UP000184267"/>
    </source>
</evidence>
<dbReference type="EMBL" id="MNAD01001558">
    <property type="protein sequence ID" value="OJT04111.1"/>
    <property type="molecule type" value="Genomic_DNA"/>
</dbReference>
<protein>
    <recommendedName>
        <fullName evidence="2">Diphthine--ammonia ligase</fullName>
        <ecNumber evidence="1">6.3.1.14</ecNumber>
    </recommendedName>
    <alternativeName>
        <fullName evidence="3">Diphthamide synthase</fullName>
    </alternativeName>
    <alternativeName>
        <fullName evidence="4">Diphthamide synthetase</fullName>
    </alternativeName>
</protein>
<keyword evidence="7" id="KW-0436">Ligase</keyword>
<dbReference type="AlphaFoldDB" id="A0A1M2V8Z8"/>
<dbReference type="STRING" id="154538.A0A1M2V8Z8"/>
<dbReference type="FunFam" id="3.40.50.620:FF:000145">
    <property type="entry name" value="ATP-binding domain containing protein"/>
    <property type="match status" value="1"/>
</dbReference>
<sequence>MKYVALLSGGKDSCFNLLHCAKNGHELVAAASLGPEQGKEELDSYLYQTVGQDAIEYVGRALDVPLYRQVISGAAVEQSSEYGGRDPAHSGGVRGDETEDLYELLALVKTHHPDVQGVSVGAILSNYQRVRVEHVCRRLGLTALSYLWQRDQEELLSEMIEAGMEAVLIKVAGIGLTAKHLGKTLAEMQQPLVKDTVETVIHSDSDFATVAYLRIKEATLQPKAASHHQEVVVPPLLAEPFSDIRDLLEASAHSPNPGCQSSQTHPPFPHRSHRRIGNWVAVANVQRELKDQPEELSVEDEVRECFTQLQECLAKYSLTLANCTNINVLISSMDLFARVNAVYATYFGTSPPARACVAADLPAPIRVRLDCVAFAETTPTARQALHVQGLSYWAPANIGPYSQAIVADERVFISGQVGLIPSTLALPSPQSLALEAALAFQHVHRVVDALKTNTGGGWAGHYQGIVYWLANAGDVPAVRKASGQFDGDAGAPTLFVAVPELPKGALVEKQVMLHTGQCDIEEDDGTVIRGAAVPSHETGHYESVSGKVDWEISSFRETPSTVALVCVRGDDPGLLQRLRDVPALQNLRSEALSIRLFYNVTRAEGNTVILDATTSVAHGKLTHLHPHSRHACRSIPRKPRASACARRTDPVPAHREQKRRRLGLRDPCYMYKIACDGDIQHAKTIGDGERPG</sequence>
<gene>
    <name evidence="7" type="ORF">TRAPUB_5156</name>
</gene>
<dbReference type="Proteomes" id="UP000184267">
    <property type="component" value="Unassembled WGS sequence"/>
</dbReference>
<dbReference type="CDD" id="cd06156">
    <property type="entry name" value="eu_AANH_C_2"/>
    <property type="match status" value="1"/>
</dbReference>
<reference evidence="7 8" key="1">
    <citation type="submission" date="2016-10" db="EMBL/GenBank/DDBJ databases">
        <title>Genome sequence of the basidiomycete white-rot fungus Trametes pubescens.</title>
        <authorList>
            <person name="Makela M.R."/>
            <person name="Granchi Z."/>
            <person name="Peng M."/>
            <person name="De Vries R.P."/>
            <person name="Grigoriev I."/>
            <person name="Riley R."/>
            <person name="Hilden K."/>
        </authorList>
    </citation>
    <scope>NUCLEOTIDE SEQUENCE [LARGE SCALE GENOMIC DNA]</scope>
    <source>
        <strain evidence="7 8">FBCC735</strain>
    </source>
</reference>
<dbReference type="PANTHER" id="PTHR12196:SF2">
    <property type="entry name" value="DIPHTHINE--AMMONIA LIGASE"/>
    <property type="match status" value="1"/>
</dbReference>
<accession>A0A1M2V8Z8</accession>
<dbReference type="InterPro" id="IPR035959">
    <property type="entry name" value="RutC-like_sf"/>
</dbReference>
<organism evidence="7 8">
    <name type="scientific">Trametes pubescens</name>
    <name type="common">White-rot fungus</name>
    <dbReference type="NCBI Taxonomy" id="154538"/>
    <lineage>
        <taxon>Eukaryota</taxon>
        <taxon>Fungi</taxon>
        <taxon>Dikarya</taxon>
        <taxon>Basidiomycota</taxon>
        <taxon>Agaricomycotina</taxon>
        <taxon>Agaricomycetes</taxon>
        <taxon>Polyporales</taxon>
        <taxon>Polyporaceae</taxon>
        <taxon>Trametes</taxon>
    </lineage>
</organism>
<dbReference type="InterPro" id="IPR030662">
    <property type="entry name" value="DPH6/MJ0570"/>
</dbReference>
<evidence type="ECO:0000259" key="6">
    <source>
        <dbReference type="Pfam" id="PF01902"/>
    </source>
</evidence>
<evidence type="ECO:0000256" key="3">
    <source>
        <dbReference type="ARBA" id="ARBA00029814"/>
    </source>
</evidence>
<dbReference type="CDD" id="cd06155">
    <property type="entry name" value="eu_AANH_C_1"/>
    <property type="match status" value="1"/>
</dbReference>
<dbReference type="Pfam" id="PF01042">
    <property type="entry name" value="Ribonuc_L-PSP"/>
    <property type="match status" value="2"/>
</dbReference>
<dbReference type="InterPro" id="IPR006175">
    <property type="entry name" value="YjgF/YER057c/UK114"/>
</dbReference>